<feature type="transmembrane region" description="Helical" evidence="2">
    <location>
        <begin position="181"/>
        <end position="197"/>
    </location>
</feature>
<dbReference type="PANTHER" id="PTHR38454:SF1">
    <property type="entry name" value="INTEGRAL MEMBRANE PROTEIN"/>
    <property type="match status" value="1"/>
</dbReference>
<dbReference type="AlphaFoldDB" id="A0A1T5ADR0"/>
<keyword evidence="2" id="KW-0812">Transmembrane</keyword>
<feature type="transmembrane region" description="Helical" evidence="2">
    <location>
        <begin position="446"/>
        <end position="464"/>
    </location>
</feature>
<organism evidence="3 4">
    <name type="scientific">Bosea thiooxidans</name>
    <dbReference type="NCBI Taxonomy" id="53254"/>
    <lineage>
        <taxon>Bacteria</taxon>
        <taxon>Pseudomonadati</taxon>
        <taxon>Pseudomonadota</taxon>
        <taxon>Alphaproteobacteria</taxon>
        <taxon>Hyphomicrobiales</taxon>
        <taxon>Boseaceae</taxon>
        <taxon>Bosea</taxon>
    </lineage>
</organism>
<evidence type="ECO:0000256" key="2">
    <source>
        <dbReference type="SAM" id="Phobius"/>
    </source>
</evidence>
<feature type="transmembrane region" description="Helical" evidence="2">
    <location>
        <begin position="471"/>
        <end position="490"/>
    </location>
</feature>
<dbReference type="PANTHER" id="PTHR38454">
    <property type="entry name" value="INTEGRAL MEMBRANE PROTEIN-RELATED"/>
    <property type="match status" value="1"/>
</dbReference>
<evidence type="ECO:0000313" key="4">
    <source>
        <dbReference type="Proteomes" id="UP000190130"/>
    </source>
</evidence>
<evidence type="ECO:0000256" key="1">
    <source>
        <dbReference type="SAM" id="MobiDB-lite"/>
    </source>
</evidence>
<feature type="transmembrane region" description="Helical" evidence="2">
    <location>
        <begin position="318"/>
        <end position="338"/>
    </location>
</feature>
<dbReference type="Proteomes" id="UP000190130">
    <property type="component" value="Unassembled WGS sequence"/>
</dbReference>
<feature type="transmembrane region" description="Helical" evidence="2">
    <location>
        <begin position="384"/>
        <end position="404"/>
    </location>
</feature>
<keyword evidence="2" id="KW-0472">Membrane</keyword>
<gene>
    <name evidence="3" type="ORF">SAMN05660750_00114</name>
</gene>
<feature type="transmembrane region" description="Helical" evidence="2">
    <location>
        <begin position="203"/>
        <end position="223"/>
    </location>
</feature>
<keyword evidence="2" id="KW-1133">Transmembrane helix</keyword>
<accession>A0A1T5ADR0</accession>
<protein>
    <recommendedName>
        <fullName evidence="5">YfhO family protein</fullName>
    </recommendedName>
</protein>
<evidence type="ECO:0008006" key="5">
    <source>
        <dbReference type="Google" id="ProtNLM"/>
    </source>
</evidence>
<feature type="region of interest" description="Disordered" evidence="1">
    <location>
        <begin position="775"/>
        <end position="845"/>
    </location>
</feature>
<feature type="transmembrane region" description="Helical" evidence="2">
    <location>
        <begin position="158"/>
        <end position="174"/>
    </location>
</feature>
<proteinExistence type="predicted"/>
<feature type="transmembrane region" description="Helical" evidence="2">
    <location>
        <begin position="134"/>
        <end position="152"/>
    </location>
</feature>
<feature type="transmembrane region" description="Helical" evidence="2">
    <location>
        <begin position="345"/>
        <end position="364"/>
    </location>
</feature>
<dbReference type="InterPro" id="IPR018580">
    <property type="entry name" value="Uncharacterised_YfhO"/>
</dbReference>
<feature type="transmembrane region" description="Helical" evidence="2">
    <location>
        <begin position="416"/>
        <end position="434"/>
    </location>
</feature>
<reference evidence="3 4" key="1">
    <citation type="submission" date="2017-02" db="EMBL/GenBank/DDBJ databases">
        <authorList>
            <person name="Peterson S.W."/>
        </authorList>
    </citation>
    <scope>NUCLEOTIDE SEQUENCE [LARGE SCALE GENOMIC DNA]</scope>
    <source>
        <strain evidence="3 4">DSM 9653</strain>
    </source>
</reference>
<dbReference type="EMBL" id="FUYX01000001">
    <property type="protein sequence ID" value="SKB33141.1"/>
    <property type="molecule type" value="Genomic_DNA"/>
</dbReference>
<sequence>MPRTVGVRLRRVNARGAGYLLAAIGFVLAWGILCWPWLSGAVTIPFDAKAHFQAQIQFLAQALHSGQSPFWNHNIFGGSPQIADPQSLIFSPAILLALISPAPSFREVDAYVLAHLLAGGIALILFFRDRGWHPAGGLLAALVFAFGASAAWRVQHVGQIASLAFFAIAFWLTARMLQRSSVVAGICAGLAAGLMVLEPDQVALLGGYVLFAMVVAHWLSGGWPGFRASLLPIAAASVAGLAVIALPLIWTWLFAEATTRPAIDLTEAGRGSLHPVSLLTAFIGDLFGAKDPNVEFWGPYNNPQWAKELFLSQNMGQVYFGALPLLLMLAPGLTRGWLWDRAVRPLTLMFGFMVLFALGRYTPLFQLAYDYLPGVKLFRRPADATFLIGALAAVLSGYVLHRIVTAEAGTSFRRDLALGAGLVLASFAVALAVSRGEGHLGDAWKPVALALGWFVVAGGAVFLLQRWRGALGTAAAAALVTGVVAADLGVNNGPNESTALAPQLYDVLQPGTRNETIALLKRLTAQPAGSPRRDRVELLGMGFEWPNAGMVHGFDHTLGYNPLRLEEFSEAVGTRDGIASPSERKFTPLFPSYRCRLANLLGLRYIASPVPIERIDQALGGGDLNLVARTKEGYVYENPRALPRVQFVGGWQFADFESMKLSGRWPETDPQQAVLLDVEPPVATPEGPVAVQAEVKLIQYRNAQVDIEVTTPAAGFVVLNDIWHPWWKAEVDGVETEILKANVLFRAVQVPAGTHKVRFSFQPLAGAIAELRARIDPQEPEDMLPPPPMQERDAPQIVAAPPSSGPILAGPSESVRHSLGLVPTQGSAARNGTASAQAPGEASAH</sequence>
<name>A0A1T5ADR0_9HYPH</name>
<feature type="transmembrane region" description="Helical" evidence="2">
    <location>
        <begin position="230"/>
        <end position="255"/>
    </location>
</feature>
<feature type="transmembrane region" description="Helical" evidence="2">
    <location>
        <begin position="110"/>
        <end position="127"/>
    </location>
</feature>
<feature type="compositionally biased region" description="Polar residues" evidence="1">
    <location>
        <begin position="824"/>
        <end position="836"/>
    </location>
</feature>
<evidence type="ECO:0000313" key="3">
    <source>
        <dbReference type="EMBL" id="SKB33141.1"/>
    </source>
</evidence>
<feature type="transmembrane region" description="Helical" evidence="2">
    <location>
        <begin position="20"/>
        <end position="38"/>
    </location>
</feature>